<accession>A0A7W7FWQ2</accession>
<keyword evidence="2" id="KW-1185">Reference proteome</keyword>
<reference evidence="1 2" key="1">
    <citation type="submission" date="2020-08" db="EMBL/GenBank/DDBJ databases">
        <title>Sequencing the genomes of 1000 actinobacteria strains.</title>
        <authorList>
            <person name="Klenk H.-P."/>
        </authorList>
    </citation>
    <scope>NUCLEOTIDE SEQUENCE [LARGE SCALE GENOMIC DNA]</scope>
    <source>
        <strain evidence="1 2">DSM 44230</strain>
    </source>
</reference>
<comment type="caution">
    <text evidence="1">The sequence shown here is derived from an EMBL/GenBank/DDBJ whole genome shotgun (WGS) entry which is preliminary data.</text>
</comment>
<proteinExistence type="predicted"/>
<dbReference type="EMBL" id="JACHMH010000001">
    <property type="protein sequence ID" value="MBB4679838.1"/>
    <property type="molecule type" value="Genomic_DNA"/>
</dbReference>
<organism evidence="1 2">
    <name type="scientific">Crossiella cryophila</name>
    <dbReference type="NCBI Taxonomy" id="43355"/>
    <lineage>
        <taxon>Bacteria</taxon>
        <taxon>Bacillati</taxon>
        <taxon>Actinomycetota</taxon>
        <taxon>Actinomycetes</taxon>
        <taxon>Pseudonocardiales</taxon>
        <taxon>Pseudonocardiaceae</taxon>
        <taxon>Crossiella</taxon>
    </lineage>
</organism>
<dbReference type="Proteomes" id="UP000533598">
    <property type="component" value="Unassembled WGS sequence"/>
</dbReference>
<protein>
    <recommendedName>
        <fullName evidence="3">DUF2017 domain-containing protein</fullName>
    </recommendedName>
</protein>
<dbReference type="InterPro" id="IPR018561">
    <property type="entry name" value="AosR"/>
</dbReference>
<evidence type="ECO:0008006" key="3">
    <source>
        <dbReference type="Google" id="ProtNLM"/>
    </source>
</evidence>
<dbReference type="Pfam" id="PF09438">
    <property type="entry name" value="DUF2017"/>
    <property type="match status" value="1"/>
</dbReference>
<gene>
    <name evidence="1" type="ORF">HNR67_005956</name>
</gene>
<sequence length="179" mass="19907">MIRWARAGTRFAGHGQPHRIRWLRARLGELAQLIDWRTAQYSTGYPLGALLGMPLPPELPSEPVLGTLLRAALLDRDDPAEIQLWWEPDFLAELRAGITTTLDTLDESTGLISLPADPASVRGWSSVLLHLRIAYTATWAPELLTTGELPDAPADRQLTYQHAAWLWDAVNTLHAFAVN</sequence>
<name>A0A7W7FWQ2_9PSEU</name>
<evidence type="ECO:0000313" key="2">
    <source>
        <dbReference type="Proteomes" id="UP000533598"/>
    </source>
</evidence>
<dbReference type="AlphaFoldDB" id="A0A7W7FWQ2"/>
<evidence type="ECO:0000313" key="1">
    <source>
        <dbReference type="EMBL" id="MBB4679838.1"/>
    </source>
</evidence>
<dbReference type="RefSeq" id="WP_185005539.1">
    <property type="nucleotide sequence ID" value="NZ_BAAAUI010000043.1"/>
</dbReference>